<gene>
    <name evidence="1" type="ORF">J512_1328</name>
</gene>
<reference evidence="1 2" key="1">
    <citation type="submission" date="2014-02" db="EMBL/GenBank/DDBJ databases">
        <title>Comparative genomics and transcriptomics to identify genetic mechanisms underlying the emergence of carbapenem resistant Acinetobacter baumannii (CRAb).</title>
        <authorList>
            <person name="Harris A.D."/>
            <person name="Johnson K.J."/>
            <person name="George J."/>
            <person name="Shefchek K."/>
            <person name="Daugherty S.C."/>
            <person name="Parankush S."/>
            <person name="Sadzewicz L."/>
            <person name="Tallon L."/>
            <person name="Sengamalay N."/>
            <person name="Hazen T.H."/>
            <person name="Rasko D.A."/>
        </authorList>
    </citation>
    <scope>NUCLEOTIDE SEQUENCE [LARGE SCALE GENOMIC DNA]</scope>
    <source>
        <strain evidence="1 2">1295743</strain>
    </source>
</reference>
<accession>A0A009INN3</accession>
<protein>
    <submittedName>
        <fullName evidence="1">Uncharacterized protein</fullName>
    </submittedName>
</protein>
<dbReference type="PATRIC" id="fig|1310613.3.peg.1275"/>
<name>A0A009INN3_ACIB9</name>
<evidence type="ECO:0000313" key="2">
    <source>
        <dbReference type="Proteomes" id="UP000020595"/>
    </source>
</evidence>
<organism evidence="1 2">
    <name type="scientific">Acinetobacter baumannii (strain 1295743)</name>
    <dbReference type="NCBI Taxonomy" id="1310613"/>
    <lineage>
        <taxon>Bacteria</taxon>
        <taxon>Pseudomonadati</taxon>
        <taxon>Pseudomonadota</taxon>
        <taxon>Gammaproteobacteria</taxon>
        <taxon>Moraxellales</taxon>
        <taxon>Moraxellaceae</taxon>
        <taxon>Acinetobacter</taxon>
        <taxon>Acinetobacter calcoaceticus/baumannii complex</taxon>
    </lineage>
</organism>
<sequence length="78" mass="8835">MNCPVCADTLLKHNELTDLFICNSCSAEFGREELLEANSESIDAHTNEIANKAIKEAKQHLQKEIKNIFKNSKVFKVK</sequence>
<dbReference type="EMBL" id="JEWH01000012">
    <property type="protein sequence ID" value="EXB06369.1"/>
    <property type="molecule type" value="Genomic_DNA"/>
</dbReference>
<comment type="caution">
    <text evidence="1">The sequence shown here is derived from an EMBL/GenBank/DDBJ whole genome shotgun (WGS) entry which is preliminary data.</text>
</comment>
<dbReference type="Proteomes" id="UP000020595">
    <property type="component" value="Unassembled WGS sequence"/>
</dbReference>
<proteinExistence type="predicted"/>
<dbReference type="AlphaFoldDB" id="A0A009INN3"/>
<evidence type="ECO:0000313" key="1">
    <source>
        <dbReference type="EMBL" id="EXB06369.1"/>
    </source>
</evidence>